<sequence>MTLNIARSQKVAYNIVGVGKVLPTITPGVNYIFTVQDLSVFPLALQKTSVLLHRPLVCI</sequence>
<evidence type="ECO:0000313" key="1">
    <source>
        <dbReference type="EMBL" id="QHU07123.1"/>
    </source>
</evidence>
<dbReference type="EMBL" id="MN740673">
    <property type="protein sequence ID" value="QHU07123.1"/>
    <property type="molecule type" value="Genomic_DNA"/>
</dbReference>
<dbReference type="AlphaFoldDB" id="A0A6C0JP23"/>
<protein>
    <submittedName>
        <fullName evidence="1">Uncharacterized protein</fullName>
    </submittedName>
</protein>
<reference evidence="1" key="1">
    <citation type="journal article" date="2020" name="Nature">
        <title>Giant virus diversity and host interactions through global metagenomics.</title>
        <authorList>
            <person name="Schulz F."/>
            <person name="Roux S."/>
            <person name="Paez-Espino D."/>
            <person name="Jungbluth S."/>
            <person name="Walsh D.A."/>
            <person name="Denef V.J."/>
            <person name="McMahon K.D."/>
            <person name="Konstantinidis K.T."/>
            <person name="Eloe-Fadrosh E.A."/>
            <person name="Kyrpides N.C."/>
            <person name="Woyke T."/>
        </authorList>
    </citation>
    <scope>NUCLEOTIDE SEQUENCE</scope>
    <source>
        <strain evidence="1">GVMAG-S-1038524-41</strain>
    </source>
</reference>
<organism evidence="1">
    <name type="scientific">viral metagenome</name>
    <dbReference type="NCBI Taxonomy" id="1070528"/>
    <lineage>
        <taxon>unclassified sequences</taxon>
        <taxon>metagenomes</taxon>
        <taxon>organismal metagenomes</taxon>
    </lineage>
</organism>
<proteinExistence type="predicted"/>
<accession>A0A6C0JP23</accession>
<name>A0A6C0JP23_9ZZZZ</name>